<organism evidence="1">
    <name type="scientific">Siphoviridae sp. ctHDv29</name>
    <dbReference type="NCBI Taxonomy" id="2826228"/>
    <lineage>
        <taxon>Viruses</taxon>
        <taxon>Duplodnaviria</taxon>
        <taxon>Heunggongvirae</taxon>
        <taxon>Uroviricota</taxon>
        <taxon>Caudoviricetes</taxon>
    </lineage>
</organism>
<evidence type="ECO:0000313" key="1">
    <source>
        <dbReference type="EMBL" id="DAD77951.1"/>
    </source>
</evidence>
<accession>A0A8S5M774</accession>
<protein>
    <submittedName>
        <fullName evidence="1">Uncharacterized protein</fullName>
    </submittedName>
</protein>
<dbReference type="EMBL" id="BK014836">
    <property type="protein sequence ID" value="DAD77951.1"/>
    <property type="molecule type" value="Genomic_DNA"/>
</dbReference>
<reference evidence="1" key="1">
    <citation type="journal article" date="2021" name="Proc. Natl. Acad. Sci. U.S.A.">
        <title>A Catalog of Tens of Thousands of Viruses from Human Metagenomes Reveals Hidden Associations with Chronic Diseases.</title>
        <authorList>
            <person name="Tisza M.J."/>
            <person name="Buck C.B."/>
        </authorList>
    </citation>
    <scope>NUCLEOTIDE SEQUENCE</scope>
    <source>
        <strain evidence="1">CtHDv29</strain>
    </source>
</reference>
<proteinExistence type="predicted"/>
<name>A0A8S5M774_9CAUD</name>
<sequence length="49" mass="5375">MECLRSPHRRSTGGGAFSRACNQYSKTGGNVYHQIGKTIPVAEKSAKYM</sequence>